<dbReference type="Proteomes" id="UP000502377">
    <property type="component" value="Chromosome"/>
</dbReference>
<gene>
    <name evidence="1" type="ORF">CRECT_0106</name>
</gene>
<evidence type="ECO:0000313" key="2">
    <source>
        <dbReference type="Proteomes" id="UP000502377"/>
    </source>
</evidence>
<proteinExistence type="predicted"/>
<organism evidence="1 2">
    <name type="scientific">Campylobacter rectus</name>
    <name type="common">Wolinella recta</name>
    <dbReference type="NCBI Taxonomy" id="203"/>
    <lineage>
        <taxon>Bacteria</taxon>
        <taxon>Pseudomonadati</taxon>
        <taxon>Campylobacterota</taxon>
        <taxon>Epsilonproteobacteria</taxon>
        <taxon>Campylobacterales</taxon>
        <taxon>Campylobacteraceae</taxon>
        <taxon>Campylobacter</taxon>
    </lineage>
</organism>
<dbReference type="AlphaFoldDB" id="A0A6G5QK12"/>
<dbReference type="KEGG" id="crx:CRECT_0106"/>
<dbReference type="RefSeq" id="WP_002943079.1">
    <property type="nucleotide sequence ID" value="NZ_CP012543.1"/>
</dbReference>
<protein>
    <submittedName>
        <fullName evidence="1">Uncharacterized protein</fullName>
    </submittedName>
</protein>
<reference evidence="1 2" key="1">
    <citation type="submission" date="2016-07" db="EMBL/GenBank/DDBJ databases">
        <title>Comparative genomics of the Campylobacter concisus group.</title>
        <authorList>
            <person name="Miller W.G."/>
            <person name="Yee E."/>
            <person name="Chapman M.H."/>
            <person name="Huynh S."/>
            <person name="Bono J.L."/>
            <person name="On S.L.W."/>
            <person name="StLeger J."/>
            <person name="Foster G."/>
            <person name="Parker C.T."/>
        </authorList>
    </citation>
    <scope>NUCLEOTIDE SEQUENCE [LARGE SCALE GENOMIC DNA]</scope>
    <source>
        <strain evidence="1 2">ATCC 33238</strain>
    </source>
</reference>
<accession>A0A6G5QK12</accession>
<name>A0A6G5QK12_CAMRE</name>
<sequence length="181" mass="20722">MIDYKKAGLRAFNKGEFDAAASYFSLAYDKKPDKKLLFLIMLCSLAKTRRDEAMTLFEIFKLKDKLGMSPGDLEEILGALEARFDRDEDLEVQNAISYADFMDAVKRGGFKSTFEDIMFSTRVMIDNRDDFLEFLQNLIKNGFIEMGLNYIESAAAMFAGDERLNALVREINEKAESENLR</sequence>
<evidence type="ECO:0000313" key="1">
    <source>
        <dbReference type="EMBL" id="QCD45816.1"/>
    </source>
</evidence>
<dbReference type="EMBL" id="CP012543">
    <property type="protein sequence ID" value="QCD45816.1"/>
    <property type="molecule type" value="Genomic_DNA"/>
</dbReference>